<feature type="binding site" description="axial binding residue" evidence="5">
    <location>
        <position position="325"/>
    </location>
    <ligand>
        <name>heme</name>
        <dbReference type="ChEBI" id="CHEBI:30413"/>
    </ligand>
    <ligandPart>
        <name>Fe</name>
        <dbReference type="ChEBI" id="CHEBI:18248"/>
    </ligandPart>
</feature>
<dbReference type="GO" id="GO:0016712">
    <property type="term" value="F:oxidoreductase activity, acting on paired donors, with incorporation or reduction of molecular oxygen, reduced flavin or flavoprotein as one donor, and incorporation of one atom of oxygen"/>
    <property type="evidence" value="ECO:0007669"/>
    <property type="project" value="TreeGrafter"/>
</dbReference>
<keyword evidence="5 6" id="KW-0349">Heme</keyword>
<evidence type="ECO:0000256" key="2">
    <source>
        <dbReference type="ARBA" id="ARBA00010617"/>
    </source>
</evidence>
<dbReference type="Pfam" id="PF00067">
    <property type="entry name" value="p450"/>
    <property type="match status" value="1"/>
</dbReference>
<evidence type="ECO:0000256" key="5">
    <source>
        <dbReference type="PIRSR" id="PIRSR602401-1"/>
    </source>
</evidence>
<dbReference type="GO" id="GO:0005506">
    <property type="term" value="F:iron ion binding"/>
    <property type="evidence" value="ECO:0007669"/>
    <property type="project" value="InterPro"/>
</dbReference>
<dbReference type="GeneTree" id="ENSGT00940000160689"/>
<dbReference type="Proteomes" id="UP000007875">
    <property type="component" value="Unassembled WGS sequence"/>
</dbReference>
<accession>H2ZR71</accession>
<dbReference type="AlphaFoldDB" id="H2ZR71"/>
<keyword evidence="6" id="KW-0560">Oxidoreductase</keyword>
<comment type="cofactor">
    <cofactor evidence="1 5">
        <name>heme</name>
        <dbReference type="ChEBI" id="CHEBI:30413"/>
    </cofactor>
</comment>
<reference evidence="8" key="1">
    <citation type="submission" date="2003-08" db="EMBL/GenBank/DDBJ databases">
        <authorList>
            <person name="Birren B."/>
            <person name="Nusbaum C."/>
            <person name="Abebe A."/>
            <person name="Abouelleil A."/>
            <person name="Adekoya E."/>
            <person name="Ait-zahra M."/>
            <person name="Allen N."/>
            <person name="Allen T."/>
            <person name="An P."/>
            <person name="Anderson M."/>
            <person name="Anderson S."/>
            <person name="Arachchi H."/>
            <person name="Armbruster J."/>
            <person name="Bachantsang P."/>
            <person name="Baldwin J."/>
            <person name="Barry A."/>
            <person name="Bayul T."/>
            <person name="Blitshsteyn B."/>
            <person name="Bloom T."/>
            <person name="Blye J."/>
            <person name="Boguslavskiy L."/>
            <person name="Borowsky M."/>
            <person name="Boukhgalter B."/>
            <person name="Brunache A."/>
            <person name="Butler J."/>
            <person name="Calixte N."/>
            <person name="Calvo S."/>
            <person name="Camarata J."/>
            <person name="Campo K."/>
            <person name="Chang J."/>
            <person name="Cheshatsang Y."/>
            <person name="Citroen M."/>
            <person name="Collymore A."/>
            <person name="Considine T."/>
            <person name="Cook A."/>
            <person name="Cooke P."/>
            <person name="Corum B."/>
            <person name="Cuomo C."/>
            <person name="David R."/>
            <person name="Dawoe T."/>
            <person name="Degray S."/>
            <person name="Dodge S."/>
            <person name="Dooley K."/>
            <person name="Dorje P."/>
            <person name="Dorjee K."/>
            <person name="Dorris L."/>
            <person name="Duffey N."/>
            <person name="Dupes A."/>
            <person name="Elkins T."/>
            <person name="Engels R."/>
            <person name="Erickson J."/>
            <person name="Farina A."/>
            <person name="Faro S."/>
            <person name="Ferreira P."/>
            <person name="Fischer H."/>
            <person name="Fitzgerald M."/>
            <person name="Foley K."/>
            <person name="Gage D."/>
            <person name="Galagan J."/>
            <person name="Gearin G."/>
            <person name="Gnerre S."/>
            <person name="Gnirke A."/>
            <person name="Goyette A."/>
            <person name="Graham J."/>
            <person name="Grandbois E."/>
            <person name="Gyaltsen K."/>
            <person name="Hafez N."/>
            <person name="Hagopian D."/>
            <person name="Hagos B."/>
            <person name="Hall J."/>
            <person name="Hatcher B."/>
            <person name="Heller A."/>
            <person name="Higgins H."/>
            <person name="Honan T."/>
            <person name="Horn A."/>
            <person name="Houde N."/>
            <person name="Hughes L."/>
            <person name="Hulme W."/>
            <person name="Husby E."/>
            <person name="Iliev I."/>
            <person name="Jaffe D."/>
            <person name="Jones C."/>
            <person name="Kamal M."/>
            <person name="Kamat A."/>
            <person name="Kamvysselis M."/>
            <person name="Karlsson E."/>
            <person name="Kells C."/>
            <person name="Kieu A."/>
            <person name="Kisner P."/>
            <person name="Kodira C."/>
            <person name="Kulbokas E."/>
            <person name="Labutti K."/>
            <person name="Lama D."/>
            <person name="Landers T."/>
            <person name="Leger J."/>
            <person name="Levine S."/>
            <person name="Lewis D."/>
            <person name="Lewis T."/>
            <person name="Lindblad-toh K."/>
            <person name="Liu X."/>
            <person name="Lokyitsang T."/>
            <person name="Lokyitsang Y."/>
            <person name="Lucien O."/>
            <person name="Lui A."/>
            <person name="Ma L.J."/>
            <person name="Mabbitt R."/>
            <person name="Macdonald J."/>
            <person name="Maclean C."/>
            <person name="Major J."/>
            <person name="Manning J."/>
            <person name="Marabella R."/>
            <person name="Maru K."/>
            <person name="Matthews C."/>
            <person name="Mauceli E."/>
            <person name="Mccarthy M."/>
            <person name="Mcdonough S."/>
            <person name="Mcghee T."/>
            <person name="Meldrim J."/>
            <person name="Meneus L."/>
            <person name="Mesirov J."/>
            <person name="Mihalev A."/>
            <person name="Mihova T."/>
            <person name="Mikkelsen T."/>
            <person name="Mlenga V."/>
            <person name="Moru K."/>
            <person name="Mozes J."/>
            <person name="Mulrain L."/>
            <person name="Munson G."/>
            <person name="Naylor J."/>
            <person name="Newes C."/>
            <person name="Nguyen C."/>
            <person name="Nguyen N."/>
            <person name="Nguyen T."/>
            <person name="Nicol R."/>
            <person name="Nielsen C."/>
            <person name="Nizzari M."/>
            <person name="Norbu C."/>
            <person name="Norbu N."/>
            <person name="O'donnell P."/>
            <person name="Okoawo O."/>
            <person name="O'leary S."/>
            <person name="Omotosho B."/>
            <person name="O'neill K."/>
            <person name="Osman S."/>
            <person name="Parker S."/>
            <person name="Perrin D."/>
            <person name="Phunkhang P."/>
            <person name="Piqani B."/>
            <person name="Purcell S."/>
            <person name="Rachupka T."/>
            <person name="Ramasamy U."/>
            <person name="Rameau R."/>
            <person name="Ray V."/>
            <person name="Raymond C."/>
            <person name="Retta R."/>
            <person name="Richardson S."/>
            <person name="Rise C."/>
            <person name="Rodriguez J."/>
            <person name="Rogers J."/>
            <person name="Rogov P."/>
            <person name="Rutman M."/>
            <person name="Schupbach R."/>
            <person name="Seaman C."/>
            <person name="Settipalli S."/>
            <person name="Sharpe T."/>
            <person name="Sheridan J."/>
            <person name="Sherpa N."/>
            <person name="Shi J."/>
            <person name="Smirnov S."/>
            <person name="Smith C."/>
            <person name="Sougnez C."/>
            <person name="Spencer B."/>
            <person name="Stalker J."/>
            <person name="Stange-thomann N."/>
            <person name="Stavropoulos S."/>
            <person name="Stetson K."/>
            <person name="Stone C."/>
            <person name="Stone S."/>
            <person name="Stubbs M."/>
            <person name="Talamas J."/>
            <person name="Tchuinga P."/>
            <person name="Tenzing P."/>
            <person name="Tesfaye S."/>
            <person name="Theodore J."/>
            <person name="Thoulutsang Y."/>
            <person name="Topham K."/>
            <person name="Towey S."/>
            <person name="Tsamla T."/>
            <person name="Tsomo N."/>
            <person name="Vallee D."/>
            <person name="Vassiliev H."/>
            <person name="Venkataraman V."/>
            <person name="Vinson J."/>
            <person name="Vo A."/>
            <person name="Wade C."/>
            <person name="Wang S."/>
            <person name="Wangchuk T."/>
            <person name="Wangdi T."/>
            <person name="Whittaker C."/>
            <person name="Wilkinson J."/>
            <person name="Wu Y."/>
            <person name="Wyman D."/>
            <person name="Yadav S."/>
            <person name="Yang S."/>
            <person name="Yang X."/>
            <person name="Yeager S."/>
            <person name="Yee E."/>
            <person name="Young G."/>
            <person name="Zainoun J."/>
            <person name="Zembeck L."/>
            <person name="Zimmer A."/>
            <person name="Zody M."/>
            <person name="Lander E."/>
        </authorList>
    </citation>
    <scope>NUCLEOTIDE SEQUENCE [LARGE SCALE GENOMIC DNA]</scope>
</reference>
<dbReference type="InParanoid" id="H2ZR71"/>
<dbReference type="PANTHER" id="PTHR24300:SF397">
    <property type="entry name" value="CYTOCHROME P450 2U1"/>
    <property type="match status" value="1"/>
</dbReference>
<evidence type="ECO:0000256" key="4">
    <source>
        <dbReference type="ARBA" id="ARBA00023004"/>
    </source>
</evidence>
<dbReference type="SUPFAM" id="SSF48264">
    <property type="entry name" value="Cytochrome P450"/>
    <property type="match status" value="1"/>
</dbReference>
<keyword evidence="3 5" id="KW-0479">Metal-binding</keyword>
<dbReference type="STRING" id="51511.ENSCSAVP00000020087"/>
<comment type="similarity">
    <text evidence="2 6">Belongs to the cytochrome P450 family.</text>
</comment>
<dbReference type="InterPro" id="IPR001128">
    <property type="entry name" value="Cyt_P450"/>
</dbReference>
<evidence type="ECO:0000313" key="8">
    <source>
        <dbReference type="Proteomes" id="UP000007875"/>
    </source>
</evidence>
<evidence type="ECO:0000313" key="7">
    <source>
        <dbReference type="Ensembl" id="ENSCSAVP00000020087.1"/>
    </source>
</evidence>
<dbReference type="eggNOG" id="KOG0156">
    <property type="taxonomic scope" value="Eukaryota"/>
</dbReference>
<organism evidence="7 8">
    <name type="scientific">Ciona savignyi</name>
    <name type="common">Pacific transparent sea squirt</name>
    <dbReference type="NCBI Taxonomy" id="51511"/>
    <lineage>
        <taxon>Eukaryota</taxon>
        <taxon>Metazoa</taxon>
        <taxon>Chordata</taxon>
        <taxon>Tunicata</taxon>
        <taxon>Ascidiacea</taxon>
        <taxon>Phlebobranchia</taxon>
        <taxon>Cionidae</taxon>
        <taxon>Ciona</taxon>
    </lineage>
</organism>
<dbReference type="OMA" id="MFHKATE"/>
<dbReference type="InterPro" id="IPR017972">
    <property type="entry name" value="Cyt_P450_CS"/>
</dbReference>
<dbReference type="Ensembl" id="ENSCSAVT00000020302.1">
    <property type="protein sequence ID" value="ENSCSAVP00000020087.1"/>
    <property type="gene ID" value="ENSCSAVG00000011793.1"/>
</dbReference>
<dbReference type="PANTHER" id="PTHR24300">
    <property type="entry name" value="CYTOCHROME P450 508A4-RELATED"/>
    <property type="match status" value="1"/>
</dbReference>
<protein>
    <submittedName>
        <fullName evidence="7">Uncharacterized protein</fullName>
    </submittedName>
</protein>
<dbReference type="GO" id="GO:0020037">
    <property type="term" value="F:heme binding"/>
    <property type="evidence" value="ECO:0007669"/>
    <property type="project" value="InterPro"/>
</dbReference>
<dbReference type="PRINTS" id="PR00385">
    <property type="entry name" value="P450"/>
</dbReference>
<sequence>MVNKQGLFFVDYDDFWTKWRDIAHSGLANSWETAKKGILTETECLRDYFTATKGKPTNIEETLQITMANSVMQACFSRRFELDDVDMADLLVDIYSTNRDPKFGKLLFLTFLRFLPSYKSFLIDGQSRRDKLRKILIGYVEDRLEDDNQSMDLVSLFFKGPTTPSLANKTLLVALIQDMLFAGSITTSSEFLWVIIFVLKNPNCMHKLQAELDTVLEGCEFPTKSALEEKYEELNYTRAVVQEVIRLRPIAPTTMFHKATEDTTIQGFFVAKDTVIMPNIYSVHHDPVTWAPDPDDFRPERHLDDDGLFVNSDHVIPFSVGWRRCVGEKIARTEIFAHLVTTFKHFEVDLHPDDVGIDLAGIPGPIIRPARFRVQFSAR</sequence>
<reference evidence="7" key="3">
    <citation type="submission" date="2025-09" db="UniProtKB">
        <authorList>
            <consortium name="Ensembl"/>
        </authorList>
    </citation>
    <scope>IDENTIFICATION</scope>
</reference>
<keyword evidence="6" id="KW-0503">Monooxygenase</keyword>
<reference evidence="7" key="2">
    <citation type="submission" date="2025-08" db="UniProtKB">
        <authorList>
            <consortium name="Ensembl"/>
        </authorList>
    </citation>
    <scope>IDENTIFICATION</scope>
</reference>
<dbReference type="PROSITE" id="PS00086">
    <property type="entry name" value="CYTOCHROME_P450"/>
    <property type="match status" value="1"/>
</dbReference>
<dbReference type="InterPro" id="IPR002401">
    <property type="entry name" value="Cyt_P450_E_grp-I"/>
</dbReference>
<dbReference type="GO" id="GO:0006082">
    <property type="term" value="P:organic acid metabolic process"/>
    <property type="evidence" value="ECO:0007669"/>
    <property type="project" value="TreeGrafter"/>
</dbReference>
<name>H2ZR71_CIOSA</name>
<dbReference type="PRINTS" id="PR00463">
    <property type="entry name" value="EP450I"/>
</dbReference>
<dbReference type="InterPro" id="IPR036396">
    <property type="entry name" value="Cyt_P450_sf"/>
</dbReference>
<keyword evidence="4 5" id="KW-0408">Iron</keyword>
<dbReference type="GO" id="GO:0005737">
    <property type="term" value="C:cytoplasm"/>
    <property type="evidence" value="ECO:0007669"/>
    <property type="project" value="TreeGrafter"/>
</dbReference>
<dbReference type="HOGENOM" id="CLU_001570_22_0_1"/>
<dbReference type="GO" id="GO:0006805">
    <property type="term" value="P:xenobiotic metabolic process"/>
    <property type="evidence" value="ECO:0007669"/>
    <property type="project" value="TreeGrafter"/>
</dbReference>
<dbReference type="GO" id="GO:0008395">
    <property type="term" value="F:steroid hydroxylase activity"/>
    <property type="evidence" value="ECO:0007669"/>
    <property type="project" value="TreeGrafter"/>
</dbReference>
<evidence type="ECO:0000256" key="6">
    <source>
        <dbReference type="RuleBase" id="RU000461"/>
    </source>
</evidence>
<proteinExistence type="inferred from homology"/>
<dbReference type="Gene3D" id="1.10.630.10">
    <property type="entry name" value="Cytochrome P450"/>
    <property type="match status" value="1"/>
</dbReference>
<keyword evidence="8" id="KW-1185">Reference proteome</keyword>
<dbReference type="InterPro" id="IPR050182">
    <property type="entry name" value="Cytochrome_P450_fam2"/>
</dbReference>
<evidence type="ECO:0000256" key="1">
    <source>
        <dbReference type="ARBA" id="ARBA00001971"/>
    </source>
</evidence>
<evidence type="ECO:0000256" key="3">
    <source>
        <dbReference type="ARBA" id="ARBA00022723"/>
    </source>
</evidence>